<comment type="caution">
    <text evidence="1">The sequence shown here is derived from an EMBL/GenBank/DDBJ whole genome shotgun (WGS) entry which is preliminary data.</text>
</comment>
<accession>A0A3L6TMA5</accession>
<evidence type="ECO:0000313" key="2">
    <source>
        <dbReference type="Proteomes" id="UP000275267"/>
    </source>
</evidence>
<sequence length="85" mass="10075">MPQLPRRDEDRVQELLDLRVAHLGLAEYLTDEVNGFKFHLINVTWLVSLNNQDGTDHMGGYHYVEKEFLVGLWSRVDWWVGCWVF</sequence>
<proteinExistence type="predicted"/>
<name>A0A3L6TMA5_PANMI</name>
<evidence type="ECO:0000313" key="1">
    <source>
        <dbReference type="EMBL" id="RLN41393.1"/>
    </source>
</evidence>
<reference evidence="2" key="1">
    <citation type="journal article" date="2019" name="Nat. Commun.">
        <title>The genome of broomcorn millet.</title>
        <authorList>
            <person name="Zou C."/>
            <person name="Miki D."/>
            <person name="Li D."/>
            <person name="Tang Q."/>
            <person name="Xiao L."/>
            <person name="Rajput S."/>
            <person name="Deng P."/>
            <person name="Jia W."/>
            <person name="Huang R."/>
            <person name="Zhang M."/>
            <person name="Sun Y."/>
            <person name="Hu J."/>
            <person name="Fu X."/>
            <person name="Schnable P.S."/>
            <person name="Li F."/>
            <person name="Zhang H."/>
            <person name="Feng B."/>
            <person name="Zhu X."/>
            <person name="Liu R."/>
            <person name="Schnable J.C."/>
            <person name="Zhu J.-K."/>
            <person name="Zhang H."/>
        </authorList>
    </citation>
    <scope>NUCLEOTIDE SEQUENCE [LARGE SCALE GENOMIC DNA]</scope>
</reference>
<dbReference type="EMBL" id="PQIB02000001">
    <property type="protein sequence ID" value="RLN41393.1"/>
    <property type="molecule type" value="Genomic_DNA"/>
</dbReference>
<dbReference type="Proteomes" id="UP000275267">
    <property type="component" value="Unassembled WGS sequence"/>
</dbReference>
<gene>
    <name evidence="1" type="ORF">C2845_PM01G48380</name>
</gene>
<keyword evidence="2" id="KW-1185">Reference proteome</keyword>
<organism evidence="1 2">
    <name type="scientific">Panicum miliaceum</name>
    <name type="common">Proso millet</name>
    <name type="synonym">Broomcorn millet</name>
    <dbReference type="NCBI Taxonomy" id="4540"/>
    <lineage>
        <taxon>Eukaryota</taxon>
        <taxon>Viridiplantae</taxon>
        <taxon>Streptophyta</taxon>
        <taxon>Embryophyta</taxon>
        <taxon>Tracheophyta</taxon>
        <taxon>Spermatophyta</taxon>
        <taxon>Magnoliopsida</taxon>
        <taxon>Liliopsida</taxon>
        <taxon>Poales</taxon>
        <taxon>Poaceae</taxon>
        <taxon>PACMAD clade</taxon>
        <taxon>Panicoideae</taxon>
        <taxon>Panicodae</taxon>
        <taxon>Paniceae</taxon>
        <taxon>Panicinae</taxon>
        <taxon>Panicum</taxon>
        <taxon>Panicum sect. Panicum</taxon>
    </lineage>
</organism>
<protein>
    <submittedName>
        <fullName evidence="1">Uncharacterized protein</fullName>
    </submittedName>
</protein>
<dbReference type="AlphaFoldDB" id="A0A3L6TMA5"/>